<keyword evidence="2" id="KW-1185">Reference proteome</keyword>
<dbReference type="KEGG" id="bcoh:BC6307_19410"/>
<proteinExistence type="predicted"/>
<name>A0A223KUU4_9BACI</name>
<sequence length="116" mass="13246">MRYDEAFQSYVEELFKATTLDRNQIMRLALYSAPYSKLFLAQLNAHKRVDVALPFPTWNVFDHHYWRGKPVADDGRGGDVNAAEKVIDISKSGQSRKVHDGQPIRIKNAGEIKLTL</sequence>
<dbReference type="AlphaFoldDB" id="A0A223KUU4"/>
<evidence type="ECO:0000313" key="1">
    <source>
        <dbReference type="EMBL" id="AST93271.1"/>
    </source>
</evidence>
<dbReference type="Proteomes" id="UP000215224">
    <property type="component" value="Chromosome"/>
</dbReference>
<dbReference type="EMBL" id="CP018866">
    <property type="protein sequence ID" value="AST93271.1"/>
    <property type="molecule type" value="Genomic_DNA"/>
</dbReference>
<organism evidence="1 2">
    <name type="scientific">Sutcliffiella cohnii</name>
    <dbReference type="NCBI Taxonomy" id="33932"/>
    <lineage>
        <taxon>Bacteria</taxon>
        <taxon>Bacillati</taxon>
        <taxon>Bacillota</taxon>
        <taxon>Bacilli</taxon>
        <taxon>Bacillales</taxon>
        <taxon>Bacillaceae</taxon>
        <taxon>Sutcliffiella</taxon>
    </lineage>
</organism>
<protein>
    <submittedName>
        <fullName evidence="1">Uncharacterized protein</fullName>
    </submittedName>
</protein>
<accession>A0A223KUU4</accession>
<reference evidence="1 2" key="1">
    <citation type="submission" date="2016-12" db="EMBL/GenBank/DDBJ databases">
        <title>The whole genome sequencing and assembly of Bacillus cohnii DSM 6307T strain.</title>
        <authorList>
            <person name="Lee Y.-J."/>
            <person name="Yi H."/>
            <person name="Bahn Y.-S."/>
            <person name="Kim J.F."/>
            <person name="Lee D.-W."/>
        </authorList>
    </citation>
    <scope>NUCLEOTIDE SEQUENCE [LARGE SCALE GENOMIC DNA]</scope>
    <source>
        <strain evidence="1 2">DSM 6307</strain>
    </source>
</reference>
<gene>
    <name evidence="1" type="ORF">BC6307_19410</name>
</gene>
<evidence type="ECO:0000313" key="2">
    <source>
        <dbReference type="Proteomes" id="UP000215224"/>
    </source>
</evidence>